<protein>
    <recommendedName>
        <fullName evidence="4">SGNH hydrolase-type esterase domain-containing protein</fullName>
    </recommendedName>
</protein>
<accession>W6AMZ3</accession>
<dbReference type="Gene3D" id="3.40.50.1110">
    <property type="entry name" value="SGNH hydrolase"/>
    <property type="match status" value="1"/>
</dbReference>
<sequence length="362" mass="40039">MFYAATLYFGVAGNLVACHPETSHVSPPPSDDTSTIGMDIDTSHAIDDSNYSGKFTNFYILGDSLSDSGGIAQVASKILGRRSPVEMDPPFANDSFTNGKVAGKVLSEKLGINLETGWNFSNYNFQGNNYAIAGATSGEVTDPIQSIILNNFKIYNQTTALIKQHQIKPTDLTFLEIGGNDVMQILKESANPQENQHDKQEQMIDLAIKNERQALFALANHQEHHIVVMNVPDIGKIPAFNKDSQKSALATQITKEYNQKLSTVIAEVNAHHPNTVKEYDLFTEFDKLLTTFGKLDPKNNTTDQCVTINFSDIVTGKLTPTYVSGCDDSNINNHFFFDDVHPTAWAHQQVGEQLYQLVANWN</sequence>
<dbReference type="eggNOG" id="COG3240">
    <property type="taxonomic scope" value="Bacteria"/>
</dbReference>
<dbReference type="InterPro" id="IPR051058">
    <property type="entry name" value="GDSL_Est/Lipase"/>
</dbReference>
<evidence type="ECO:0000256" key="1">
    <source>
        <dbReference type="ARBA" id="ARBA00022801"/>
    </source>
</evidence>
<gene>
    <name evidence="2" type="ORF">P344_03750</name>
</gene>
<keyword evidence="3" id="KW-1185">Reference proteome</keyword>
<evidence type="ECO:0000313" key="2">
    <source>
        <dbReference type="EMBL" id="AHI58090.1"/>
    </source>
</evidence>
<dbReference type="CDD" id="cd01846">
    <property type="entry name" value="fatty_acyltransferase_like"/>
    <property type="match status" value="1"/>
</dbReference>
<dbReference type="HOGENOM" id="CLU_038262_0_0_14"/>
<organism evidence="2 3">
    <name type="scientific">Spiroplasma mirum ATCC 29335</name>
    <dbReference type="NCBI Taxonomy" id="838561"/>
    <lineage>
        <taxon>Bacteria</taxon>
        <taxon>Bacillati</taxon>
        <taxon>Mycoplasmatota</taxon>
        <taxon>Mollicutes</taxon>
        <taxon>Entomoplasmatales</taxon>
        <taxon>Spiroplasmataceae</taxon>
        <taxon>Spiroplasma</taxon>
    </lineage>
</organism>
<evidence type="ECO:0008006" key="4">
    <source>
        <dbReference type="Google" id="ProtNLM"/>
    </source>
</evidence>
<dbReference type="GO" id="GO:0016788">
    <property type="term" value="F:hydrolase activity, acting on ester bonds"/>
    <property type="evidence" value="ECO:0007669"/>
    <property type="project" value="InterPro"/>
</dbReference>
<reference evidence="2 3" key="1">
    <citation type="submission" date="2013-09" db="EMBL/GenBank/DDBJ databases">
        <title>Complete genome sequence of Spiroplasma mirum suckling mouse cataract agent.</title>
        <authorList>
            <person name="Landry C.A."/>
            <person name="Bastian F.O."/>
            <person name="Thune R.L."/>
        </authorList>
    </citation>
    <scope>NUCLEOTIDE SEQUENCE [LARGE SCALE GENOMIC DNA]</scope>
    <source>
        <strain evidence="2 3">SMCA</strain>
    </source>
</reference>
<dbReference type="STRING" id="838561.P344_03750"/>
<proteinExistence type="predicted"/>
<evidence type="ECO:0000313" key="3">
    <source>
        <dbReference type="Proteomes" id="UP000019260"/>
    </source>
</evidence>
<dbReference type="InterPro" id="IPR036514">
    <property type="entry name" value="SGNH_hydro_sf"/>
</dbReference>
<keyword evidence="1" id="KW-0378">Hydrolase</keyword>
<dbReference type="KEGG" id="smia:P344_03750"/>
<dbReference type="AlphaFoldDB" id="W6AMZ3"/>
<dbReference type="InterPro" id="IPR001087">
    <property type="entry name" value="GDSL"/>
</dbReference>
<dbReference type="SUPFAM" id="SSF52266">
    <property type="entry name" value="SGNH hydrolase"/>
    <property type="match status" value="1"/>
</dbReference>
<dbReference type="PANTHER" id="PTHR45648:SF22">
    <property type="entry name" value="GDSL LIPASE_ACYLHYDROLASE FAMILY PROTEIN (AFU_ORTHOLOGUE AFUA_4G14700)"/>
    <property type="match status" value="1"/>
</dbReference>
<name>W6AMZ3_9MOLU</name>
<dbReference type="PATRIC" id="fig|838561.3.peg.725"/>
<dbReference type="PANTHER" id="PTHR45648">
    <property type="entry name" value="GDSL LIPASE/ACYLHYDROLASE FAMILY PROTEIN (AFU_ORTHOLOGUE AFUA_4G14700)"/>
    <property type="match status" value="1"/>
</dbReference>
<dbReference type="Proteomes" id="UP000019260">
    <property type="component" value="Chromosome"/>
</dbReference>
<dbReference type="Pfam" id="PF00657">
    <property type="entry name" value="Lipase_GDSL"/>
    <property type="match status" value="1"/>
</dbReference>
<dbReference type="EMBL" id="CP006720">
    <property type="protein sequence ID" value="AHI58090.1"/>
    <property type="molecule type" value="Genomic_DNA"/>
</dbReference>